<dbReference type="STRING" id="1860102.ACCAA_640029"/>
<dbReference type="Pfam" id="PF00534">
    <property type="entry name" value="Glycos_transf_1"/>
    <property type="match status" value="1"/>
</dbReference>
<gene>
    <name evidence="3" type="ORF">ACCAA_640029</name>
</gene>
<dbReference type="CDD" id="cd03801">
    <property type="entry name" value="GT4_PimA-like"/>
    <property type="match status" value="1"/>
</dbReference>
<dbReference type="PANTHER" id="PTHR45947:SF3">
    <property type="entry name" value="SULFOQUINOVOSYL TRANSFERASE SQD2"/>
    <property type="match status" value="1"/>
</dbReference>
<keyword evidence="3" id="KW-0808">Transferase</keyword>
<evidence type="ECO:0000259" key="2">
    <source>
        <dbReference type="Pfam" id="PF13439"/>
    </source>
</evidence>
<dbReference type="InterPro" id="IPR028098">
    <property type="entry name" value="Glyco_trans_4-like_N"/>
</dbReference>
<dbReference type="Gene3D" id="3.40.50.2000">
    <property type="entry name" value="Glycogen Phosphorylase B"/>
    <property type="match status" value="2"/>
</dbReference>
<dbReference type="PANTHER" id="PTHR45947">
    <property type="entry name" value="SULFOQUINOVOSYL TRANSFERASE SQD2"/>
    <property type="match status" value="1"/>
</dbReference>
<dbReference type="RefSeq" id="WP_245754644.1">
    <property type="nucleotide sequence ID" value="NZ_FLQX01000143.1"/>
</dbReference>
<sequence>MFPLCVVGPLPPPPGGMANQCEQLVRLLRDEGIEVELVCTNAPYRPAWVGGLPVLRAGCRLLPYLLHLWRAAGRARVMHVLANSGWAWHLLAAPAIMIARLRNTAVIINYRGGNADTFFARAPRHVLHLLAQSSLRVTPSAFLQRVFSRYGLSAEVIPNIIDLSRFSPRPARAFADAPHLVVTRNLEPIYDIATAVRAFACIRPTFPCARLTVAGTGPELARLQALVVELGLQESVRFSGRIDNADIPALYAAADCLLNPSTVDNMPISILEAFASGVPVVSSNAGGIPDLVEHGVSGLLVPIGDHEAMAHELLRVLQDPVLAAGLWKSGLAQAEKYAWPRVRKQWLDAYRRAVATRR</sequence>
<accession>A0A1A8XVS8</accession>
<reference evidence="3 4" key="1">
    <citation type="submission" date="2016-06" db="EMBL/GenBank/DDBJ databases">
        <authorList>
            <person name="Kjaerup R.B."/>
            <person name="Dalgaard T.S."/>
            <person name="Juul-Madsen H.R."/>
        </authorList>
    </citation>
    <scope>NUCLEOTIDE SEQUENCE [LARGE SCALE GENOMIC DNA]</scope>
    <source>
        <strain evidence="3">3</strain>
    </source>
</reference>
<dbReference type="Pfam" id="PF13439">
    <property type="entry name" value="Glyco_transf_4"/>
    <property type="match status" value="1"/>
</dbReference>
<name>A0A1A8XVS8_9PROT</name>
<dbReference type="EMBL" id="FLQX01000143">
    <property type="protein sequence ID" value="SBT08836.1"/>
    <property type="molecule type" value="Genomic_DNA"/>
</dbReference>
<keyword evidence="4" id="KW-1185">Reference proteome</keyword>
<dbReference type="InterPro" id="IPR050194">
    <property type="entry name" value="Glycosyltransferase_grp1"/>
</dbReference>
<protein>
    <submittedName>
        <fullName evidence="3">Glycosyl transferase group 1</fullName>
    </submittedName>
</protein>
<feature type="domain" description="Glycosyl transferase family 1" evidence="1">
    <location>
        <begin position="176"/>
        <end position="322"/>
    </location>
</feature>
<dbReference type="AlphaFoldDB" id="A0A1A8XVS8"/>
<dbReference type="SUPFAM" id="SSF53756">
    <property type="entry name" value="UDP-Glycosyltransferase/glycogen phosphorylase"/>
    <property type="match status" value="1"/>
</dbReference>
<dbReference type="GO" id="GO:0016757">
    <property type="term" value="F:glycosyltransferase activity"/>
    <property type="evidence" value="ECO:0007669"/>
    <property type="project" value="InterPro"/>
</dbReference>
<organism evidence="3 4">
    <name type="scientific">Candidatus Accumulibacter aalborgensis</name>
    <dbReference type="NCBI Taxonomy" id="1860102"/>
    <lineage>
        <taxon>Bacteria</taxon>
        <taxon>Pseudomonadati</taxon>
        <taxon>Pseudomonadota</taxon>
        <taxon>Betaproteobacteria</taxon>
        <taxon>Candidatus Accumulibacter</taxon>
    </lineage>
</organism>
<evidence type="ECO:0000313" key="3">
    <source>
        <dbReference type="EMBL" id="SBT08836.1"/>
    </source>
</evidence>
<evidence type="ECO:0000259" key="1">
    <source>
        <dbReference type="Pfam" id="PF00534"/>
    </source>
</evidence>
<dbReference type="InterPro" id="IPR001296">
    <property type="entry name" value="Glyco_trans_1"/>
</dbReference>
<proteinExistence type="predicted"/>
<feature type="domain" description="Glycosyltransferase subfamily 4-like N-terminal" evidence="2">
    <location>
        <begin position="14"/>
        <end position="165"/>
    </location>
</feature>
<evidence type="ECO:0000313" key="4">
    <source>
        <dbReference type="Proteomes" id="UP000199169"/>
    </source>
</evidence>
<dbReference type="Proteomes" id="UP000199169">
    <property type="component" value="Unassembled WGS sequence"/>
</dbReference>